<dbReference type="GO" id="GO:0005975">
    <property type="term" value="P:carbohydrate metabolic process"/>
    <property type="evidence" value="ECO:0007669"/>
    <property type="project" value="InterPro"/>
</dbReference>
<organism evidence="3 4">
    <name type="scientific">Acetobacter cerevisiae</name>
    <dbReference type="NCBI Taxonomy" id="178900"/>
    <lineage>
        <taxon>Bacteria</taxon>
        <taxon>Pseudomonadati</taxon>
        <taxon>Pseudomonadota</taxon>
        <taxon>Alphaproteobacteria</taxon>
        <taxon>Acetobacterales</taxon>
        <taxon>Acetobacteraceae</taxon>
        <taxon>Acetobacter</taxon>
    </lineage>
</organism>
<dbReference type="Pfam" id="PF07221">
    <property type="entry name" value="GlcNAc_2-epim"/>
    <property type="match status" value="1"/>
</dbReference>
<dbReference type="EMBL" id="LHZA01000139">
    <property type="protein sequence ID" value="KXU94790.1"/>
    <property type="molecule type" value="Genomic_DNA"/>
</dbReference>
<dbReference type="Gene3D" id="1.50.10.10">
    <property type="match status" value="1"/>
</dbReference>
<dbReference type="AlphaFoldDB" id="A0A149QBT7"/>
<dbReference type="GO" id="GO:0016853">
    <property type="term" value="F:isomerase activity"/>
    <property type="evidence" value="ECO:0007669"/>
    <property type="project" value="UniProtKB-KW"/>
</dbReference>
<gene>
    <name evidence="3" type="ORF">AD928_06710</name>
</gene>
<dbReference type="InterPro" id="IPR010819">
    <property type="entry name" value="AGE/CE"/>
</dbReference>
<reference evidence="3 4" key="1">
    <citation type="submission" date="2015-06" db="EMBL/GenBank/DDBJ databases">
        <title>Improved classification and identification of acetic acid bacteria using matrix-assisted laser desorption/ionization time-of-flight mass spectrometry; Gluconobacter nephelii and Gluconobacter uchimurae are later heterotypic synonyms of Gluconobacter japonicus and Gluconobacter oxydans, respectively.</title>
        <authorList>
            <person name="Li L."/>
            <person name="Cleenwerck I."/>
            <person name="De Vuyst L."/>
            <person name="Vandamme P."/>
        </authorList>
    </citation>
    <scope>NUCLEOTIDE SEQUENCE [LARGE SCALE GENOMIC DNA]</scope>
    <source>
        <strain evidence="3 4">LMG 1625</strain>
    </source>
</reference>
<dbReference type="PANTHER" id="PTHR15108">
    <property type="entry name" value="N-ACYLGLUCOSAMINE-2-EPIMERASE"/>
    <property type="match status" value="1"/>
</dbReference>
<dbReference type="InterPro" id="IPR008928">
    <property type="entry name" value="6-hairpin_glycosidase_sf"/>
</dbReference>
<keyword evidence="2 3" id="KW-0413">Isomerase</keyword>
<dbReference type="InterPro" id="IPR012341">
    <property type="entry name" value="6hp_glycosidase-like_sf"/>
</dbReference>
<evidence type="ECO:0000256" key="2">
    <source>
        <dbReference type="ARBA" id="ARBA00023235"/>
    </source>
</evidence>
<accession>A0A149QBT7</accession>
<dbReference type="RefSeq" id="WP_062249294.1">
    <property type="nucleotide sequence ID" value="NZ_LHZA01000139.1"/>
</dbReference>
<dbReference type="PATRIC" id="fig|178900.5.peg.2679"/>
<name>A0A149QBT7_9PROT</name>
<evidence type="ECO:0000313" key="3">
    <source>
        <dbReference type="EMBL" id="KXU94790.1"/>
    </source>
</evidence>
<comment type="similarity">
    <text evidence="1">Belongs to the N-acylglucosamine 2-epimerase family.</text>
</comment>
<protein>
    <submittedName>
        <fullName evidence="3">Sugar isomerase</fullName>
    </submittedName>
</protein>
<dbReference type="SUPFAM" id="SSF48208">
    <property type="entry name" value="Six-hairpin glycosidases"/>
    <property type="match status" value="1"/>
</dbReference>
<dbReference type="Proteomes" id="UP000075473">
    <property type="component" value="Unassembled WGS sequence"/>
</dbReference>
<comment type="caution">
    <text evidence="3">The sequence shown here is derived from an EMBL/GenBank/DDBJ whole genome shotgun (WGS) entry which is preliminary data.</text>
</comment>
<proteinExistence type="inferred from homology"/>
<evidence type="ECO:0000256" key="1">
    <source>
        <dbReference type="ARBA" id="ARBA00008558"/>
    </source>
</evidence>
<evidence type="ECO:0000313" key="4">
    <source>
        <dbReference type="Proteomes" id="UP000075473"/>
    </source>
</evidence>
<sequence length="421" mass="47201">MVEMLPSLMVPASSWLRSTPHHYWLEHQGLRLLDFSKASRLSVGFGPLDNKGLFAPHAQPDTTLTARMTHSYAIGGLRGVPGCLAVAEHGVQSLLGPLRDAEHGGWFGGLTNGSPTQEQTRKQNYLHAFVCLVGSTAVVAGLPGAAQLLELATTVWEKRFWSEEEGVFRESFSASWSDEENYRGANSNMHSVEACMALADVTGDPIWRHRALRIVKRFIHDLAREADYVVREHYDRQWHYLPNYHQDKPADDLRPYGLTPGHFVEWAHLLLKLEAAFLREEGDAPAWLLTDSIALFEKGMSVGWSTNGKGGLLYTVDNDLVPVIENRPHWVQAEALTAAAALLKRTGHARYETWYRTIWDYIDLCMIDRKEGGWIQEVDADNQPSEVVYTGKADLYHAWQSTLAPLLPLSPSFATAARDLF</sequence>